<reference evidence="3" key="1">
    <citation type="submission" date="2021-01" db="EMBL/GenBank/DDBJ databases">
        <authorList>
            <person name="Corre E."/>
            <person name="Pelletier E."/>
            <person name="Niang G."/>
            <person name="Scheremetjew M."/>
            <person name="Finn R."/>
            <person name="Kale V."/>
            <person name="Holt S."/>
            <person name="Cochrane G."/>
            <person name="Meng A."/>
            <person name="Brown T."/>
            <person name="Cohen L."/>
        </authorList>
    </citation>
    <scope>NUCLEOTIDE SEQUENCE</scope>
    <source>
        <strain evidence="3">GSO104</strain>
    </source>
</reference>
<evidence type="ECO:0000256" key="1">
    <source>
        <dbReference type="SAM" id="MobiDB-lite"/>
    </source>
</evidence>
<feature type="transmembrane region" description="Helical" evidence="2">
    <location>
        <begin position="671"/>
        <end position="692"/>
    </location>
</feature>
<sequence length="763" mass="85651">MANFFPLPHRRQANNVRTKVQILDSPQKSPWSKPIEATVPVPGTALVSNETQPQSMTQAQTYAAKFTTLQEDPLAEAAASILEKFSTTQCADAAAAEAQINSVLDWNANLRPAFAICTDEDVPRIIVLWGLSKLPTHPWHTLPYQGKIVAFSRDVRHKADVPPVVAVDSTWFAASQADAALPPTTQTNSRAMFVPNLLLPALLPKRLTPREALAILPSLAQDHGISDISKPLLAWLRLMVDGTHNLQLPPPAPLDLEPSQMDHLEAQLQLLLPQRKTDHLDLTSITHLNTYLTQLLPPHRSPASNESREMSNNGQQESKEKKEIEEDGYTMVAPEGGYQEGEGKTEIEGGEPTTTPSSMVSTDPRPATTKEDLGRSCLRPSVKEKLVDVRSFVLLKHIYDDNDDNLTLVGTLIQNVFNVNDLKLSDDECFHFEHRFNDLIADKDYGLKERNSETANNTTKTTFQMCAPLDKDADFDIFPFKVYTATLLIELSTCTRGGTRFRPNMLLASTDKRNCISVQPPYLKAWGDSDKEKVDLLKTKMDKMKDFDFVTPFPKVEYIIEPGKQYCSKCRLTFYLVEGGDSKLVEILAPMLLISILNTLNVFNNEAFDTLNVEYIANSATFALTAVFILPNIFTKSNRPALFTSNNGYILLLFVGLALSSFPTEMFNTRAIGITGVAIFWLSFVIPIVHWFRYCLFKESVSRNVKDFVKDSEYESFYPFKQNYTDYFKSACEIVENKGELPETTYEIEEMTKSKIIKYQGGK</sequence>
<accession>A0A7S4WH07</accession>
<organism evidence="3">
    <name type="scientific">Ditylum brightwellii</name>
    <dbReference type="NCBI Taxonomy" id="49249"/>
    <lineage>
        <taxon>Eukaryota</taxon>
        <taxon>Sar</taxon>
        <taxon>Stramenopiles</taxon>
        <taxon>Ochrophyta</taxon>
        <taxon>Bacillariophyta</taxon>
        <taxon>Mediophyceae</taxon>
        <taxon>Lithodesmiophycidae</taxon>
        <taxon>Lithodesmiales</taxon>
        <taxon>Lithodesmiaceae</taxon>
        <taxon>Ditylum</taxon>
    </lineage>
</organism>
<dbReference type="AlphaFoldDB" id="A0A7S4WH07"/>
<name>A0A7S4WH07_9STRA</name>
<gene>
    <name evidence="3" type="ORF">DBRI00130_LOCUS39761</name>
</gene>
<feature type="compositionally biased region" description="Polar residues" evidence="1">
    <location>
        <begin position="302"/>
        <end position="316"/>
    </location>
</feature>
<feature type="region of interest" description="Disordered" evidence="1">
    <location>
        <begin position="296"/>
        <end position="374"/>
    </location>
</feature>
<keyword evidence="2" id="KW-1133">Transmembrane helix</keyword>
<protein>
    <submittedName>
        <fullName evidence="3">Uncharacterized protein</fullName>
    </submittedName>
</protein>
<feature type="transmembrane region" description="Helical" evidence="2">
    <location>
        <begin position="641"/>
        <end position="659"/>
    </location>
</feature>
<evidence type="ECO:0000313" key="3">
    <source>
        <dbReference type="EMBL" id="CAE4657295.1"/>
    </source>
</evidence>
<keyword evidence="2" id="KW-0812">Transmembrane</keyword>
<evidence type="ECO:0000256" key="2">
    <source>
        <dbReference type="SAM" id="Phobius"/>
    </source>
</evidence>
<feature type="transmembrane region" description="Helical" evidence="2">
    <location>
        <begin position="615"/>
        <end position="634"/>
    </location>
</feature>
<proteinExistence type="predicted"/>
<keyword evidence="2" id="KW-0472">Membrane</keyword>
<dbReference type="EMBL" id="HBNS01054884">
    <property type="protein sequence ID" value="CAE4657295.1"/>
    <property type="molecule type" value="Transcribed_RNA"/>
</dbReference>